<dbReference type="InterPro" id="IPR015943">
    <property type="entry name" value="WD40/YVTN_repeat-like_dom_sf"/>
</dbReference>
<keyword evidence="1 3" id="KW-0853">WD repeat</keyword>
<protein>
    <submittedName>
        <fullName evidence="5">Uncharacterized protein</fullName>
    </submittedName>
</protein>
<dbReference type="SUPFAM" id="SSF50978">
    <property type="entry name" value="WD40 repeat-like"/>
    <property type="match status" value="1"/>
</dbReference>
<accession>A0A9W7G6K8</accession>
<dbReference type="InterPro" id="IPR019775">
    <property type="entry name" value="WD40_repeat_CS"/>
</dbReference>
<evidence type="ECO:0000256" key="2">
    <source>
        <dbReference type="ARBA" id="ARBA00022737"/>
    </source>
</evidence>
<feature type="repeat" description="WD" evidence="3">
    <location>
        <begin position="258"/>
        <end position="292"/>
    </location>
</feature>
<evidence type="ECO:0000256" key="3">
    <source>
        <dbReference type="PROSITE-ProRule" id="PRU00221"/>
    </source>
</evidence>
<dbReference type="SMART" id="SM00320">
    <property type="entry name" value="WD40"/>
    <property type="match status" value="6"/>
</dbReference>
<feature type="compositionally biased region" description="Basic and acidic residues" evidence="4">
    <location>
        <begin position="1"/>
        <end position="37"/>
    </location>
</feature>
<organism evidence="5 6">
    <name type="scientific">Triparma columacea</name>
    <dbReference type="NCBI Taxonomy" id="722753"/>
    <lineage>
        <taxon>Eukaryota</taxon>
        <taxon>Sar</taxon>
        <taxon>Stramenopiles</taxon>
        <taxon>Ochrophyta</taxon>
        <taxon>Bolidophyceae</taxon>
        <taxon>Parmales</taxon>
        <taxon>Triparmaceae</taxon>
        <taxon>Triparma</taxon>
    </lineage>
</organism>
<name>A0A9W7G6K8_9STRA</name>
<dbReference type="PANTHER" id="PTHR22847:SF637">
    <property type="entry name" value="WD REPEAT DOMAIN 5B"/>
    <property type="match status" value="1"/>
</dbReference>
<dbReference type="PROSITE" id="PS50082">
    <property type="entry name" value="WD_REPEATS_2"/>
    <property type="match status" value="1"/>
</dbReference>
<reference evidence="6" key="1">
    <citation type="journal article" date="2023" name="Commun. Biol.">
        <title>Genome analysis of Parmales, the sister group of diatoms, reveals the evolutionary specialization of diatoms from phago-mixotrophs to photoautotrophs.</title>
        <authorList>
            <person name="Ban H."/>
            <person name="Sato S."/>
            <person name="Yoshikawa S."/>
            <person name="Yamada K."/>
            <person name="Nakamura Y."/>
            <person name="Ichinomiya M."/>
            <person name="Sato N."/>
            <person name="Blanc-Mathieu R."/>
            <person name="Endo H."/>
            <person name="Kuwata A."/>
            <person name="Ogata H."/>
        </authorList>
    </citation>
    <scope>NUCLEOTIDE SEQUENCE [LARGE SCALE GENOMIC DNA]</scope>
</reference>
<dbReference type="AlphaFoldDB" id="A0A9W7G6K8"/>
<evidence type="ECO:0000313" key="5">
    <source>
        <dbReference type="EMBL" id="GMI34427.1"/>
    </source>
</evidence>
<evidence type="ECO:0000256" key="4">
    <source>
        <dbReference type="SAM" id="MobiDB-lite"/>
    </source>
</evidence>
<keyword evidence="6" id="KW-1185">Reference proteome</keyword>
<dbReference type="Proteomes" id="UP001165065">
    <property type="component" value="Unassembled WGS sequence"/>
</dbReference>
<dbReference type="OrthoDB" id="256303at2759"/>
<dbReference type="InterPro" id="IPR036322">
    <property type="entry name" value="WD40_repeat_dom_sf"/>
</dbReference>
<feature type="compositionally biased region" description="Polar residues" evidence="4">
    <location>
        <begin position="53"/>
        <end position="62"/>
    </location>
</feature>
<sequence length="469" mass="50068">MSYRPRVDPTEYAREKARKIEAAKRRREEIARKRAMEEGDTAPDPSPDPSPSRSYQEPSRSSPIAAERMQQKPPPPTFTPSPNKFAPSQQWLVGPLNPEGTEFDPAMFEKNRQQSGPTEDSDRPSTCLAINHSQTECCIGSSDHASYTISTRNGEPRSRLYSRNAGHMDWVSAACYLSDNRVMTGGMDGKVCLWRRGGSDCRDLYGEQGSVSVLSSLSNSTPIAASAGYDGSVIVWNCSSSSPSETKIENRRKQLPPITAFASDSEGNLAVSGSNNGLVSLWDLNKGVCLKAALGKHGTQVQKVINDENCGEIFYTAGVDGKIGMWDTRSQLGSATGNEIGATVSTSPFTSPSRSGAAPISGLVNVDDNHVLAAGGNDVALLDKRMNLQVVGKPMGGHKKPIASLCLGGGGLVSFSGSIDGMVIAHDLRTTRPIYGMGANKKSASFLGTTDTRLIVTGDDGHALVYAFS</sequence>
<dbReference type="GO" id="GO:1990234">
    <property type="term" value="C:transferase complex"/>
    <property type="evidence" value="ECO:0007669"/>
    <property type="project" value="UniProtKB-ARBA"/>
</dbReference>
<dbReference type="Gene3D" id="2.130.10.10">
    <property type="entry name" value="YVTN repeat-like/Quinoprotein amine dehydrogenase"/>
    <property type="match status" value="2"/>
</dbReference>
<dbReference type="Pfam" id="PF00400">
    <property type="entry name" value="WD40"/>
    <property type="match status" value="3"/>
</dbReference>
<dbReference type="PROSITE" id="PS00678">
    <property type="entry name" value="WD_REPEATS_1"/>
    <property type="match status" value="1"/>
</dbReference>
<dbReference type="EMBL" id="BRYA01000042">
    <property type="protein sequence ID" value="GMI34427.1"/>
    <property type="molecule type" value="Genomic_DNA"/>
</dbReference>
<dbReference type="PANTHER" id="PTHR22847">
    <property type="entry name" value="WD40 REPEAT PROTEIN"/>
    <property type="match status" value="1"/>
</dbReference>
<evidence type="ECO:0000313" key="6">
    <source>
        <dbReference type="Proteomes" id="UP001165065"/>
    </source>
</evidence>
<dbReference type="InterPro" id="IPR001680">
    <property type="entry name" value="WD40_rpt"/>
</dbReference>
<gene>
    <name evidence="5" type="ORF">TrCOL_g12814</name>
</gene>
<evidence type="ECO:0000256" key="1">
    <source>
        <dbReference type="ARBA" id="ARBA00022574"/>
    </source>
</evidence>
<keyword evidence="2" id="KW-0677">Repeat</keyword>
<comment type="caution">
    <text evidence="5">The sequence shown here is derived from an EMBL/GenBank/DDBJ whole genome shotgun (WGS) entry which is preliminary data.</text>
</comment>
<proteinExistence type="predicted"/>
<feature type="region of interest" description="Disordered" evidence="4">
    <location>
        <begin position="1"/>
        <end position="104"/>
    </location>
</feature>